<protein>
    <submittedName>
        <fullName evidence="3">CBS domain-containing protein CBSCBSPB5 isoform X1</fullName>
    </submittedName>
</protein>
<gene>
    <name evidence="3" type="primary">LOC107797515</name>
</gene>
<accession>A0A1S4AGT8</accession>
<dbReference type="AlphaFoldDB" id="A0A1S4AGT8"/>
<dbReference type="Gene3D" id="3.10.20.90">
    <property type="entry name" value="Phosphatidylinositol 3-kinase Catalytic Subunit, Chain A, domain 1"/>
    <property type="match status" value="1"/>
</dbReference>
<dbReference type="KEGG" id="nta:107797515"/>
<name>A0A1S4AGT8_TOBAC</name>
<dbReference type="InterPro" id="IPR000270">
    <property type="entry name" value="PB1_dom"/>
</dbReference>
<feature type="transmembrane region" description="Helical" evidence="1">
    <location>
        <begin position="98"/>
        <end position="122"/>
    </location>
</feature>
<reference evidence="3" key="1">
    <citation type="submission" date="2025-08" db="UniProtKB">
        <authorList>
            <consortium name="RefSeq"/>
        </authorList>
    </citation>
    <scope>IDENTIFICATION</scope>
</reference>
<dbReference type="PaxDb" id="4097-A0A1S4AGT8"/>
<keyword evidence="1" id="KW-0472">Membrane</keyword>
<evidence type="ECO:0000313" key="3">
    <source>
        <dbReference type="RefSeq" id="XP_016475897.1"/>
    </source>
</evidence>
<dbReference type="SUPFAM" id="SSF54277">
    <property type="entry name" value="CAD &amp; PB1 domains"/>
    <property type="match status" value="1"/>
</dbReference>
<dbReference type="STRING" id="4097.A0A1S4AGT8"/>
<dbReference type="OrthoDB" id="1743637at2759"/>
<proteinExistence type="predicted"/>
<dbReference type="RefSeq" id="XP_016475897.1">
    <property type="nucleotide sequence ID" value="XM_016620411.1"/>
</dbReference>
<organism evidence="3">
    <name type="scientific">Nicotiana tabacum</name>
    <name type="common">Common tobacco</name>
    <dbReference type="NCBI Taxonomy" id="4097"/>
    <lineage>
        <taxon>Eukaryota</taxon>
        <taxon>Viridiplantae</taxon>
        <taxon>Streptophyta</taxon>
        <taxon>Embryophyta</taxon>
        <taxon>Tracheophyta</taxon>
        <taxon>Spermatophyta</taxon>
        <taxon>Magnoliopsida</taxon>
        <taxon>eudicotyledons</taxon>
        <taxon>Gunneridae</taxon>
        <taxon>Pentapetalae</taxon>
        <taxon>asterids</taxon>
        <taxon>lamiids</taxon>
        <taxon>Solanales</taxon>
        <taxon>Solanaceae</taxon>
        <taxon>Nicotianoideae</taxon>
        <taxon>Nicotianeae</taxon>
        <taxon>Nicotiana</taxon>
    </lineage>
</organism>
<dbReference type="PROSITE" id="PS51745">
    <property type="entry name" value="PB1"/>
    <property type="match status" value="1"/>
</dbReference>
<keyword evidence="1" id="KW-1133">Transmembrane helix</keyword>
<feature type="domain" description="PB1" evidence="2">
    <location>
        <begin position="1"/>
        <end position="61"/>
    </location>
</feature>
<evidence type="ECO:0000256" key="1">
    <source>
        <dbReference type="SAM" id="Phobius"/>
    </source>
</evidence>
<dbReference type="Pfam" id="PF00564">
    <property type="entry name" value="PB1"/>
    <property type="match status" value="1"/>
</dbReference>
<dbReference type="InterPro" id="IPR053793">
    <property type="entry name" value="PB1-like"/>
</dbReference>
<sequence length="127" mass="13663">MTDLIAAIIQRVGDDIDRDNLPQILYEDEDHDKVVLASDSDLTAAVDHARSAGWKDVRTDDRNQPEQGLKLHLDYSGTTGHRRGSSPSSLDYAHTESAWASAYSTVAAGAALVAGLGVLAFLRRSGN</sequence>
<keyword evidence="1" id="KW-0812">Transmembrane</keyword>
<evidence type="ECO:0000259" key="2">
    <source>
        <dbReference type="PROSITE" id="PS51745"/>
    </source>
</evidence>
<dbReference type="OMA" id="DRWASAY"/>